<dbReference type="Proteomes" id="UP001303046">
    <property type="component" value="Unassembled WGS sequence"/>
</dbReference>
<dbReference type="Gene3D" id="3.30.870.10">
    <property type="entry name" value="Endonuclease Chain A"/>
    <property type="match status" value="2"/>
</dbReference>
<dbReference type="PROSITE" id="PS50035">
    <property type="entry name" value="PLD"/>
    <property type="match status" value="2"/>
</dbReference>
<dbReference type="PANTHER" id="PTHR10185:SF12">
    <property type="entry name" value="PLD PHOSPHODIESTERASE DOMAIN-CONTAINING PROTEIN"/>
    <property type="match status" value="1"/>
</dbReference>
<dbReference type="CDD" id="cd09107">
    <property type="entry name" value="PLDc_vPLD3_4_5_like_2"/>
    <property type="match status" value="1"/>
</dbReference>
<accession>A0ABR1E8V0</accession>
<dbReference type="SMART" id="SM00155">
    <property type="entry name" value="PLDc"/>
    <property type="match status" value="2"/>
</dbReference>
<dbReference type="InterPro" id="IPR001736">
    <property type="entry name" value="PLipase_D/transphosphatidylase"/>
</dbReference>
<dbReference type="InterPro" id="IPR032803">
    <property type="entry name" value="PLDc_3"/>
</dbReference>
<keyword evidence="2" id="KW-0812">Transmembrane</keyword>
<keyword evidence="2" id="KW-0472">Membrane</keyword>
<sequence length="506" mass="57285">MNTKPLVIHAIIASAMILLTSVVWISIYFVAIKPSSKGDVYTIFNNYGNNSNISRFPLDPRSCNPPPPVECERTCEFVICETIPAGLSFNPSYPIFNRTTDCWMRLMKEAQNEILIGSFYWSLLVKNTGNNYETDTTNTGGDGGLIYNTLISTAQRGVNIKIAQNFRDGGYEETADLAAESNGRIKVRSLDFKQWYPGGILHTKSWAVDGKHLYIGSANFDWRALTQVRELGLAVFNCPCLGNDLKKLLQIYWEMGAEGAKLPDSWPTSLATPAYHGRPTVVPHANGNQAVYISASPPGFQSCGREDDLDAMVKLIDETKHRLDMAVMNYAPCSLYMKPLNKWYGILDEAIRRAAFDRQVKVRFLFSRWSHTAAKFYSYLHSLADISSQLQCIYKGKRCSTRGSIDIRIIQVPDMKYGGIPFSRVYHSKYFVTDKAVYIGTSNWTPDYWWFTSGIGIVVKSDDISQTSYLVKQFAQIFERDWNSNYTIPLSYFDNNGKWTNGTKRM</sequence>
<comment type="similarity">
    <text evidence="1">Belongs to the phospholipase D family.</text>
</comment>
<evidence type="ECO:0000259" key="3">
    <source>
        <dbReference type="PROSITE" id="PS50035"/>
    </source>
</evidence>
<dbReference type="EMBL" id="JAVFWL010000005">
    <property type="protein sequence ID" value="KAK6759112.1"/>
    <property type="molecule type" value="Genomic_DNA"/>
</dbReference>
<dbReference type="InterPro" id="IPR050874">
    <property type="entry name" value="Diverse_PLD-related"/>
</dbReference>
<protein>
    <recommendedName>
        <fullName evidence="3">PLD phosphodiesterase domain-containing protein</fullName>
    </recommendedName>
</protein>
<evidence type="ECO:0000313" key="4">
    <source>
        <dbReference type="EMBL" id="KAK6759112.1"/>
    </source>
</evidence>
<organism evidence="4 5">
    <name type="scientific">Necator americanus</name>
    <name type="common">Human hookworm</name>
    <dbReference type="NCBI Taxonomy" id="51031"/>
    <lineage>
        <taxon>Eukaryota</taxon>
        <taxon>Metazoa</taxon>
        <taxon>Ecdysozoa</taxon>
        <taxon>Nematoda</taxon>
        <taxon>Chromadorea</taxon>
        <taxon>Rhabditida</taxon>
        <taxon>Rhabditina</taxon>
        <taxon>Rhabditomorpha</taxon>
        <taxon>Strongyloidea</taxon>
        <taxon>Ancylostomatidae</taxon>
        <taxon>Bunostominae</taxon>
        <taxon>Necator</taxon>
    </lineage>
</organism>
<keyword evidence="5" id="KW-1185">Reference proteome</keyword>
<dbReference type="Pfam" id="PF00614">
    <property type="entry name" value="PLDc"/>
    <property type="match status" value="2"/>
</dbReference>
<reference evidence="4 5" key="1">
    <citation type="submission" date="2023-08" db="EMBL/GenBank/DDBJ databases">
        <title>A Necator americanus chromosomal reference genome.</title>
        <authorList>
            <person name="Ilik V."/>
            <person name="Petrzelkova K.J."/>
            <person name="Pardy F."/>
            <person name="Fuh T."/>
            <person name="Niatou-Singa F.S."/>
            <person name="Gouil Q."/>
            <person name="Baker L."/>
            <person name="Ritchie M.E."/>
            <person name="Jex A.R."/>
            <person name="Gazzola D."/>
            <person name="Li H."/>
            <person name="Toshio Fujiwara R."/>
            <person name="Zhan B."/>
            <person name="Aroian R.V."/>
            <person name="Pafco B."/>
            <person name="Schwarz E.M."/>
        </authorList>
    </citation>
    <scope>NUCLEOTIDE SEQUENCE [LARGE SCALE GENOMIC DNA]</scope>
    <source>
        <strain evidence="4 5">Aroian</strain>
        <tissue evidence="4">Whole animal</tissue>
    </source>
</reference>
<dbReference type="PANTHER" id="PTHR10185">
    <property type="entry name" value="PHOSPHOLIPASE D - RELATED"/>
    <property type="match status" value="1"/>
</dbReference>
<comment type="caution">
    <text evidence="4">The sequence shown here is derived from an EMBL/GenBank/DDBJ whole genome shotgun (WGS) entry which is preliminary data.</text>
</comment>
<feature type="domain" description="PLD phosphodiesterase" evidence="3">
    <location>
        <begin position="422"/>
        <end position="448"/>
    </location>
</feature>
<keyword evidence="2" id="KW-1133">Transmembrane helix</keyword>
<proteinExistence type="inferred from homology"/>
<gene>
    <name evidence="4" type="primary">Necator_chrV.g21165</name>
    <name evidence="4" type="ORF">RB195_016372</name>
</gene>
<evidence type="ECO:0000256" key="1">
    <source>
        <dbReference type="ARBA" id="ARBA00008664"/>
    </source>
</evidence>
<name>A0ABR1E8V0_NECAM</name>
<feature type="transmembrane region" description="Helical" evidence="2">
    <location>
        <begin position="6"/>
        <end position="31"/>
    </location>
</feature>
<dbReference type="SUPFAM" id="SSF56024">
    <property type="entry name" value="Phospholipase D/nuclease"/>
    <property type="match status" value="2"/>
</dbReference>
<dbReference type="CDD" id="cd09106">
    <property type="entry name" value="PLDc_vPLD3_4_5_like_1"/>
    <property type="match status" value="1"/>
</dbReference>
<dbReference type="Pfam" id="PF13918">
    <property type="entry name" value="PLDc_3"/>
    <property type="match status" value="1"/>
</dbReference>
<evidence type="ECO:0000313" key="5">
    <source>
        <dbReference type="Proteomes" id="UP001303046"/>
    </source>
</evidence>
<feature type="domain" description="PLD phosphodiesterase" evidence="3">
    <location>
        <begin position="197"/>
        <end position="224"/>
    </location>
</feature>
<evidence type="ECO:0000256" key="2">
    <source>
        <dbReference type="SAM" id="Phobius"/>
    </source>
</evidence>